<name>A0A410MEN7_9BACI</name>
<dbReference type="EMBL" id="CP026118">
    <property type="protein sequence ID" value="QAS53204.1"/>
    <property type="molecule type" value="Genomic_DNA"/>
</dbReference>
<reference evidence="1 2" key="1">
    <citation type="submission" date="2018-01" db="EMBL/GenBank/DDBJ databases">
        <title>The whole genome sequencing and assembly of Halobacillus litoralis ERB031 strain.</title>
        <authorList>
            <person name="Lee S.-J."/>
            <person name="Park M.-K."/>
            <person name="Kim J.-Y."/>
            <person name="Lee Y.-J."/>
            <person name="Yi H."/>
            <person name="Bahn Y.-S."/>
            <person name="Kim J.F."/>
            <person name="Lee D.-W."/>
        </authorList>
    </citation>
    <scope>NUCLEOTIDE SEQUENCE [LARGE SCALE GENOMIC DNA]</scope>
    <source>
        <strain evidence="1 2">ERB 031</strain>
    </source>
</reference>
<evidence type="ECO:0000313" key="1">
    <source>
        <dbReference type="EMBL" id="QAS53204.1"/>
    </source>
</evidence>
<dbReference type="AlphaFoldDB" id="A0A410MEN7"/>
<sequence length="69" mass="7950">MWLTCLFLTKDRSFNISYSKQILFNRNEKYKQAPAYEKAFCPSKGLLKTSRGLALALELDGAYIAFDIH</sequence>
<accession>A0A410MEN7</accession>
<gene>
    <name evidence="1" type="ORF">HLI_13900</name>
</gene>
<dbReference type="KEGG" id="hli:HLI_13900"/>
<evidence type="ECO:0000313" key="2">
    <source>
        <dbReference type="Proteomes" id="UP000287756"/>
    </source>
</evidence>
<proteinExistence type="predicted"/>
<dbReference type="Proteomes" id="UP000287756">
    <property type="component" value="Chromosome"/>
</dbReference>
<organism evidence="1 2">
    <name type="scientific">Halobacillus litoralis</name>
    <dbReference type="NCBI Taxonomy" id="45668"/>
    <lineage>
        <taxon>Bacteria</taxon>
        <taxon>Bacillati</taxon>
        <taxon>Bacillota</taxon>
        <taxon>Bacilli</taxon>
        <taxon>Bacillales</taxon>
        <taxon>Bacillaceae</taxon>
        <taxon>Halobacillus</taxon>
    </lineage>
</organism>
<protein>
    <submittedName>
        <fullName evidence="1">Uncharacterized protein</fullName>
    </submittedName>
</protein>